<dbReference type="GO" id="GO:0005634">
    <property type="term" value="C:nucleus"/>
    <property type="evidence" value="ECO:0007669"/>
    <property type="project" value="TreeGrafter"/>
</dbReference>
<gene>
    <name evidence="4" type="ORF">PF011_g16003</name>
</gene>
<evidence type="ECO:0000259" key="3">
    <source>
        <dbReference type="Pfam" id="PF05225"/>
    </source>
</evidence>
<dbReference type="InterPro" id="IPR050863">
    <property type="entry name" value="CenT-Element_Derived"/>
</dbReference>
<feature type="domain" description="HTH psq-type" evidence="3">
    <location>
        <begin position="10"/>
        <end position="42"/>
    </location>
</feature>
<dbReference type="AlphaFoldDB" id="A0A6A3JSB0"/>
<organism evidence="4 5">
    <name type="scientific">Phytophthora fragariae</name>
    <dbReference type="NCBI Taxonomy" id="53985"/>
    <lineage>
        <taxon>Eukaryota</taxon>
        <taxon>Sar</taxon>
        <taxon>Stramenopiles</taxon>
        <taxon>Oomycota</taxon>
        <taxon>Peronosporomycetes</taxon>
        <taxon>Peronosporales</taxon>
        <taxon>Peronosporaceae</taxon>
        <taxon>Phytophthora</taxon>
    </lineage>
</organism>
<evidence type="ECO:0008006" key="6">
    <source>
        <dbReference type="Google" id="ProtNLM"/>
    </source>
</evidence>
<dbReference type="PANTHER" id="PTHR19303:SF74">
    <property type="entry name" value="POGO TRANSPOSABLE ELEMENT WITH KRAB DOMAIN"/>
    <property type="match status" value="1"/>
</dbReference>
<feature type="region of interest" description="Disordered" evidence="1">
    <location>
        <begin position="476"/>
        <end position="507"/>
    </location>
</feature>
<dbReference type="Proteomes" id="UP000460718">
    <property type="component" value="Unassembled WGS sequence"/>
</dbReference>
<feature type="domain" description="DDE-1" evidence="2">
    <location>
        <begin position="200"/>
        <end position="331"/>
    </location>
</feature>
<evidence type="ECO:0000256" key="1">
    <source>
        <dbReference type="SAM" id="MobiDB-lite"/>
    </source>
</evidence>
<dbReference type="Pfam" id="PF03184">
    <property type="entry name" value="DDE_1"/>
    <property type="match status" value="1"/>
</dbReference>
<evidence type="ECO:0000313" key="5">
    <source>
        <dbReference type="Proteomes" id="UP000460718"/>
    </source>
</evidence>
<evidence type="ECO:0000259" key="2">
    <source>
        <dbReference type="Pfam" id="PF03184"/>
    </source>
</evidence>
<name>A0A6A3JSB0_9STRA</name>
<reference evidence="4 5" key="1">
    <citation type="submission" date="2018-09" db="EMBL/GenBank/DDBJ databases">
        <title>Genomic investigation of the strawberry pathogen Phytophthora fragariae indicates pathogenicity is determined by transcriptional variation in three key races.</title>
        <authorList>
            <person name="Adams T.M."/>
            <person name="Armitage A.D."/>
            <person name="Sobczyk M.K."/>
            <person name="Bates H.J."/>
            <person name="Dunwell J.M."/>
            <person name="Nellist C.F."/>
            <person name="Harrison R.J."/>
        </authorList>
    </citation>
    <scope>NUCLEOTIDE SEQUENCE [LARGE SCALE GENOMIC DNA]</scope>
    <source>
        <strain evidence="4 5">SCRP245</strain>
    </source>
</reference>
<dbReference type="Pfam" id="PF05225">
    <property type="entry name" value="HTH_psq"/>
    <property type="match status" value="1"/>
</dbReference>
<dbReference type="InterPro" id="IPR007889">
    <property type="entry name" value="HTH_Psq"/>
</dbReference>
<dbReference type="PANTHER" id="PTHR19303">
    <property type="entry name" value="TRANSPOSON"/>
    <property type="match status" value="1"/>
</dbReference>
<proteinExistence type="predicted"/>
<feature type="compositionally biased region" description="Basic and acidic residues" evidence="1">
    <location>
        <begin position="485"/>
        <end position="507"/>
    </location>
</feature>
<dbReference type="EMBL" id="QXFW01001119">
    <property type="protein sequence ID" value="KAE8996217.1"/>
    <property type="molecule type" value="Genomic_DNA"/>
</dbReference>
<accession>A0A6A3JSB0</accession>
<evidence type="ECO:0000313" key="4">
    <source>
        <dbReference type="EMBL" id="KAE8996217.1"/>
    </source>
</evidence>
<comment type="caution">
    <text evidence="4">The sequence shown here is derived from an EMBL/GenBank/DDBJ whole genome shotgun (WGS) entry which is preliminary data.</text>
</comment>
<dbReference type="InterPro" id="IPR004875">
    <property type="entry name" value="DDE_SF_endonuclease_dom"/>
</dbReference>
<protein>
    <recommendedName>
        <fullName evidence="6">DDE-1 domain-containing protein</fullName>
    </recommendedName>
</protein>
<dbReference type="Gene3D" id="3.30.420.10">
    <property type="entry name" value="Ribonuclease H-like superfamily/Ribonuclease H"/>
    <property type="match status" value="1"/>
</dbReference>
<dbReference type="InterPro" id="IPR036397">
    <property type="entry name" value="RNaseH_sf"/>
</dbReference>
<dbReference type="GO" id="GO:0003677">
    <property type="term" value="F:DNA binding"/>
    <property type="evidence" value="ECO:0007669"/>
    <property type="project" value="InterPro"/>
</dbReference>
<sequence length="563" mass="62592">MTKVPVETWEAAIAAVAGGLSERKAAKAYGVSRGPLHQRINGLVPLEARPGPQLVYITEGADRGVVEMVRYRALHGMCVGYEELRSMLRVAAETTGTRPLTDDFPNDKFTQRWLAKHSDLSARTAQLLDVDRASASTADVVVHYLNNLQSVMKKLDLLDKPNRIWNSDETGICPQGRGRVRVICPKGLRANVQRSADRENVSIMACVNAAGERMPPLYIFKGVRRKHQWMAKAEKTARCAASDSSNINGKLFLHWFKWFVSLLPPERPQLLVLDGHLAHIQLDVVKYGTENDVHLFVLPAHTSHFLQPLDVAVFGVFKTLYESAVKRFSIQNDGKMPIKDDIAGIASAPLIEACCAENATKGFKDAGLYPLSLDVMMKKIIGNKPTLRRDELPHLSIILSQKAPLSHLLQVTERQKRVLRELDLNVDALNVVNLLSSTVVAPQAQKRKRGDWVEENYSGGQLLSYDMMVNAASAKSSSIAKRKANKESAPKENLHDKAGHQTERLKKTLEKCERAAVRRERKAERAAAQRAKAQRTTAQCAQQLDQQEVAERAADGCTLWVDV</sequence>